<proteinExistence type="predicted"/>
<accession>A0A0A8Z327</accession>
<feature type="signal peptide" evidence="2">
    <location>
        <begin position="1"/>
        <end position="22"/>
    </location>
</feature>
<feature type="region of interest" description="Disordered" evidence="1">
    <location>
        <begin position="80"/>
        <end position="99"/>
    </location>
</feature>
<evidence type="ECO:0000256" key="2">
    <source>
        <dbReference type="SAM" id="SignalP"/>
    </source>
</evidence>
<evidence type="ECO:0000256" key="1">
    <source>
        <dbReference type="SAM" id="MobiDB-lite"/>
    </source>
</evidence>
<name>A0A0A8Z327_ARUDO</name>
<reference evidence="3" key="2">
    <citation type="journal article" date="2015" name="Data Brief">
        <title>Shoot transcriptome of the giant reed, Arundo donax.</title>
        <authorList>
            <person name="Barrero R.A."/>
            <person name="Guerrero F.D."/>
            <person name="Moolhuijzen P."/>
            <person name="Goolsby J.A."/>
            <person name="Tidwell J."/>
            <person name="Bellgard S.E."/>
            <person name="Bellgard M.I."/>
        </authorList>
    </citation>
    <scope>NUCLEOTIDE SEQUENCE</scope>
    <source>
        <tissue evidence="3">Shoot tissue taken approximately 20 cm above the soil surface</tissue>
    </source>
</reference>
<dbReference type="EMBL" id="GBRH01266765">
    <property type="protein sequence ID" value="JAD31130.1"/>
    <property type="molecule type" value="Transcribed_RNA"/>
</dbReference>
<feature type="chain" id="PRO_5002062029" evidence="2">
    <location>
        <begin position="23"/>
        <end position="99"/>
    </location>
</feature>
<sequence length="99" mass="10775">MLFLKTHLIDFIISCLIISAIGVSKGPIDYYPSSVFMCDCVCAFFKNIVKLTIQELVLAIHITAEPSLQARSIFCAVDGSSSNIDSLQSSGKTTEGQLR</sequence>
<reference evidence="3" key="1">
    <citation type="submission" date="2014-09" db="EMBL/GenBank/DDBJ databases">
        <authorList>
            <person name="Magalhaes I.L.F."/>
            <person name="Oliveira U."/>
            <person name="Santos F.R."/>
            <person name="Vidigal T.H.D.A."/>
            <person name="Brescovit A.D."/>
            <person name="Santos A.J."/>
        </authorList>
    </citation>
    <scope>NUCLEOTIDE SEQUENCE</scope>
    <source>
        <tissue evidence="3">Shoot tissue taken approximately 20 cm above the soil surface</tissue>
    </source>
</reference>
<evidence type="ECO:0000313" key="3">
    <source>
        <dbReference type="EMBL" id="JAD31130.1"/>
    </source>
</evidence>
<dbReference type="AlphaFoldDB" id="A0A0A8Z327"/>
<organism evidence="3">
    <name type="scientific">Arundo donax</name>
    <name type="common">Giant reed</name>
    <name type="synonym">Donax arundinaceus</name>
    <dbReference type="NCBI Taxonomy" id="35708"/>
    <lineage>
        <taxon>Eukaryota</taxon>
        <taxon>Viridiplantae</taxon>
        <taxon>Streptophyta</taxon>
        <taxon>Embryophyta</taxon>
        <taxon>Tracheophyta</taxon>
        <taxon>Spermatophyta</taxon>
        <taxon>Magnoliopsida</taxon>
        <taxon>Liliopsida</taxon>
        <taxon>Poales</taxon>
        <taxon>Poaceae</taxon>
        <taxon>PACMAD clade</taxon>
        <taxon>Arundinoideae</taxon>
        <taxon>Arundineae</taxon>
        <taxon>Arundo</taxon>
    </lineage>
</organism>
<protein>
    <submittedName>
        <fullName evidence="3">Uncharacterized protein</fullName>
    </submittedName>
</protein>
<keyword evidence="2" id="KW-0732">Signal</keyword>